<dbReference type="RefSeq" id="YP_006561088.1">
    <property type="nucleotide sequence ID" value="NC_018283.1"/>
</dbReference>
<gene>
    <name evidence="1" type="ORF">AH2_0004</name>
</gene>
<proteinExistence type="predicted"/>
<evidence type="ECO:0000313" key="1">
    <source>
        <dbReference type="EMBL" id="AEY69515.1"/>
    </source>
</evidence>
<organism evidence="1 2">
    <name type="scientific">Burkholderia phage vB_BceS_AH2</name>
    <dbReference type="NCBI Taxonomy" id="1133022"/>
    <lineage>
        <taxon>Viruses</taxon>
        <taxon>Duplodnaviria</taxon>
        <taxon>Heunggongvirae</taxon>
        <taxon>Uroviricota</taxon>
        <taxon>Caudoviricetes</taxon>
        <taxon>Casjensviridae</taxon>
        <taxon>Ahduovirus</taxon>
        <taxon>Ahduovirus AH2</taxon>
        <taxon>Burkholderia virus AH2</taxon>
    </lineage>
</organism>
<reference evidence="1 2" key="1">
    <citation type="journal article" date="2012" name="BMC Genomics">
        <title>Comparative analysis of two phenotypically-similar but genomically-distinct Burkholderia cenocepacia-specific bacteriophages.</title>
        <authorList>
            <person name="Lynch K.H."/>
            <person name="Stothard P."/>
            <person name="Dennis J.J."/>
        </authorList>
    </citation>
    <scope>NUCLEOTIDE SEQUENCE [LARGE SCALE GENOMIC DNA]</scope>
</reference>
<accession>I6NLH4</accession>
<protein>
    <submittedName>
        <fullName evidence="1">Uncharacterized protein</fullName>
    </submittedName>
</protein>
<name>I6NLH4_9CAUD</name>
<dbReference type="Proteomes" id="UP000009012">
    <property type="component" value="Segment"/>
</dbReference>
<keyword evidence="2" id="KW-1185">Reference proteome</keyword>
<sequence>MRAWSVIQQIGQGSAIAGDEFGQLDTVTRMQQSRQFVEKFADQIEPIRFGLFAAIERPAACRVDGLFRDHD</sequence>
<dbReference type="GeneID" id="13405263"/>
<evidence type="ECO:0000313" key="2">
    <source>
        <dbReference type="Proteomes" id="UP000009012"/>
    </source>
</evidence>
<dbReference type="EMBL" id="JN564907">
    <property type="protein sequence ID" value="AEY69515.1"/>
    <property type="molecule type" value="Genomic_DNA"/>
</dbReference>
<dbReference type="KEGG" id="vg:13405263"/>